<name>A0A0M2T0Y2_9BACI</name>
<keyword evidence="8" id="KW-1185">Reference proteome</keyword>
<dbReference type="OrthoDB" id="9815206at2"/>
<keyword evidence="2 5" id="KW-0717">Septation</keyword>
<dbReference type="InterPro" id="IPR023052">
    <property type="entry name" value="Cell_div_SepF"/>
</dbReference>
<accession>A0A0M2T0Y2</accession>
<keyword evidence="3 5" id="KW-0131">Cell cycle</keyword>
<protein>
    <recommendedName>
        <fullName evidence="5">Cell division protein SepF</fullName>
    </recommendedName>
</protein>
<dbReference type="PANTHER" id="PTHR35798">
    <property type="entry name" value="CELL DIVISION PROTEIN SEPF"/>
    <property type="match status" value="1"/>
</dbReference>
<dbReference type="InterPro" id="IPR038594">
    <property type="entry name" value="SepF-like_sf"/>
</dbReference>
<dbReference type="Pfam" id="PF04472">
    <property type="entry name" value="SepF"/>
    <property type="match status" value="1"/>
</dbReference>
<dbReference type="InterPro" id="IPR007561">
    <property type="entry name" value="Cell_div_SepF/SepF-rel"/>
</dbReference>
<proteinExistence type="inferred from homology"/>
<keyword evidence="1 5" id="KW-0132">Cell division</keyword>
<dbReference type="Gene3D" id="3.30.110.150">
    <property type="entry name" value="SepF-like protein"/>
    <property type="match status" value="1"/>
</dbReference>
<feature type="compositionally biased region" description="Low complexity" evidence="6">
    <location>
        <begin position="32"/>
        <end position="51"/>
    </location>
</feature>
<evidence type="ECO:0000256" key="3">
    <source>
        <dbReference type="ARBA" id="ARBA00023306"/>
    </source>
</evidence>
<keyword evidence="5" id="KW-0963">Cytoplasm</keyword>
<dbReference type="EMBL" id="LAYY01000002">
    <property type="protein sequence ID" value="KKK39641.1"/>
    <property type="molecule type" value="Genomic_DNA"/>
</dbReference>
<evidence type="ECO:0000313" key="8">
    <source>
        <dbReference type="Proteomes" id="UP000034166"/>
    </source>
</evidence>
<feature type="compositionally biased region" description="Acidic residues" evidence="6">
    <location>
        <begin position="18"/>
        <end position="29"/>
    </location>
</feature>
<comment type="caution">
    <text evidence="7">The sequence shown here is derived from an EMBL/GenBank/DDBJ whole genome shotgun (WGS) entry which is preliminary data.</text>
</comment>
<evidence type="ECO:0000256" key="6">
    <source>
        <dbReference type="SAM" id="MobiDB-lite"/>
    </source>
</evidence>
<comment type="function">
    <text evidence="4 5">Cell division protein that is part of the divisome complex and is recruited early to the Z-ring. Probably stimulates Z-ring formation, perhaps through the cross-linking of FtsZ protofilaments. Its function overlaps with FtsA.</text>
</comment>
<gene>
    <name evidence="5" type="primary">sepF</name>
    <name evidence="7" type="ORF">WQ57_02830</name>
</gene>
<dbReference type="AlphaFoldDB" id="A0A0M2T0Y2"/>
<dbReference type="GO" id="GO:0000917">
    <property type="term" value="P:division septum assembly"/>
    <property type="evidence" value="ECO:0007669"/>
    <property type="project" value="UniProtKB-KW"/>
</dbReference>
<dbReference type="PANTHER" id="PTHR35798:SF1">
    <property type="entry name" value="CELL DIVISION PROTEIN SEPF"/>
    <property type="match status" value="1"/>
</dbReference>
<sequence length="148" mass="17094">MSLKSKLKTFFALDEEYEYEEESRIEEEPEQSKQSRQPVQQSQKQNVVSLQSVQKTSKVILMEPRVYAEAQDIADHLKNRRAVVVNLQRIEADQAKRIVDFLSGTVYAISGDIQKIGMNIILCTPDNVEVSGNISELMQERDFQESRW</sequence>
<dbReference type="GO" id="GO:0043093">
    <property type="term" value="P:FtsZ-dependent cytokinesis"/>
    <property type="evidence" value="ECO:0007669"/>
    <property type="project" value="UniProtKB-UniRule"/>
</dbReference>
<dbReference type="Proteomes" id="UP000034166">
    <property type="component" value="Unassembled WGS sequence"/>
</dbReference>
<evidence type="ECO:0000256" key="1">
    <source>
        <dbReference type="ARBA" id="ARBA00022618"/>
    </source>
</evidence>
<dbReference type="GO" id="GO:0005737">
    <property type="term" value="C:cytoplasm"/>
    <property type="evidence" value="ECO:0007669"/>
    <property type="project" value="UniProtKB-SubCell"/>
</dbReference>
<dbReference type="PATRIC" id="fig|1408103.3.peg.640"/>
<comment type="subcellular location">
    <subcellularLocation>
        <location evidence="5">Cytoplasm</location>
    </subcellularLocation>
    <text evidence="5">Localizes to the division site, in a FtsZ-dependent manner.</text>
</comment>
<evidence type="ECO:0000256" key="4">
    <source>
        <dbReference type="ARBA" id="ARBA00044936"/>
    </source>
</evidence>
<dbReference type="RefSeq" id="WP_046522213.1">
    <property type="nucleotide sequence ID" value="NZ_LAYY01000002.1"/>
</dbReference>
<organism evidence="7 8">
    <name type="scientific">Mesobacillus campisalis</name>
    <dbReference type="NCBI Taxonomy" id="1408103"/>
    <lineage>
        <taxon>Bacteria</taxon>
        <taxon>Bacillati</taxon>
        <taxon>Bacillota</taxon>
        <taxon>Bacilli</taxon>
        <taxon>Bacillales</taxon>
        <taxon>Bacillaceae</taxon>
        <taxon>Mesobacillus</taxon>
    </lineage>
</organism>
<feature type="region of interest" description="Disordered" evidence="6">
    <location>
        <begin position="18"/>
        <end position="51"/>
    </location>
</feature>
<evidence type="ECO:0000256" key="2">
    <source>
        <dbReference type="ARBA" id="ARBA00023210"/>
    </source>
</evidence>
<comment type="similarity">
    <text evidence="5">Belongs to the SepF family.</text>
</comment>
<evidence type="ECO:0000256" key="5">
    <source>
        <dbReference type="HAMAP-Rule" id="MF_01197"/>
    </source>
</evidence>
<evidence type="ECO:0000313" key="7">
    <source>
        <dbReference type="EMBL" id="KKK39641.1"/>
    </source>
</evidence>
<comment type="subunit">
    <text evidence="5">Homodimer. Interacts with FtsZ.</text>
</comment>
<reference evidence="7 8" key="1">
    <citation type="submission" date="2015-04" db="EMBL/GenBank/DDBJ databases">
        <title>Taxonomic description and genome sequence of Bacillus campisalis sp. nov., a novel member of the genus Bacillus isolated from solar saltern.</title>
        <authorList>
            <person name="Mathan Kumar R."/>
            <person name="Kaur G."/>
            <person name="Kumar A."/>
            <person name="Singh N.K."/>
            <person name="Kaur N."/>
            <person name="Kumar N."/>
            <person name="Mayilraj S."/>
        </authorList>
    </citation>
    <scope>NUCLEOTIDE SEQUENCE [LARGE SCALE GENOMIC DNA]</scope>
    <source>
        <strain evidence="7 8">SA2-6</strain>
    </source>
</reference>
<dbReference type="HAMAP" id="MF_01197">
    <property type="entry name" value="SepF"/>
    <property type="match status" value="1"/>
</dbReference>